<evidence type="ECO:0000256" key="5">
    <source>
        <dbReference type="SAM" id="Phobius"/>
    </source>
</evidence>
<dbReference type="InterPro" id="IPR007016">
    <property type="entry name" value="O-antigen_ligase-rel_domated"/>
</dbReference>
<feature type="transmembrane region" description="Helical" evidence="5">
    <location>
        <begin position="205"/>
        <end position="224"/>
    </location>
</feature>
<accession>A0A9W4VZG6</accession>
<evidence type="ECO:0000259" key="6">
    <source>
        <dbReference type="Pfam" id="PF04932"/>
    </source>
</evidence>
<feature type="domain" description="O-antigen ligase-related" evidence="6">
    <location>
        <begin position="78"/>
        <end position="215"/>
    </location>
</feature>
<dbReference type="GO" id="GO:0016020">
    <property type="term" value="C:membrane"/>
    <property type="evidence" value="ECO:0007669"/>
    <property type="project" value="UniProtKB-SubCell"/>
</dbReference>
<name>A0A9W4VZG6_PSEHA</name>
<keyword evidence="8" id="KW-1185">Reference proteome</keyword>
<evidence type="ECO:0000256" key="4">
    <source>
        <dbReference type="ARBA" id="ARBA00023136"/>
    </source>
</evidence>
<organism evidence="7 8">
    <name type="scientific">Pseudoalteromonas haloplanktis</name>
    <name type="common">Alteromonas haloplanktis</name>
    <dbReference type="NCBI Taxonomy" id="228"/>
    <lineage>
        <taxon>Bacteria</taxon>
        <taxon>Pseudomonadati</taxon>
        <taxon>Pseudomonadota</taxon>
        <taxon>Gammaproteobacteria</taxon>
        <taxon>Alteromonadales</taxon>
        <taxon>Pseudoalteromonadaceae</taxon>
        <taxon>Pseudoalteromonas</taxon>
    </lineage>
</organism>
<proteinExistence type="predicted"/>
<dbReference type="AlphaFoldDB" id="A0A9W4VZG6"/>
<dbReference type="PANTHER" id="PTHR37422:SF13">
    <property type="entry name" value="LIPOPOLYSACCHARIDE BIOSYNTHESIS PROTEIN PA4999-RELATED"/>
    <property type="match status" value="1"/>
</dbReference>
<feature type="transmembrane region" description="Helical" evidence="5">
    <location>
        <begin position="267"/>
        <end position="283"/>
    </location>
</feature>
<feature type="transmembrane region" description="Helical" evidence="5">
    <location>
        <begin position="236"/>
        <end position="255"/>
    </location>
</feature>
<protein>
    <recommendedName>
        <fullName evidence="6">O-antigen ligase-related domain-containing protein</fullName>
    </recommendedName>
</protein>
<sequence>MVNIVVGVLMFKSPSFGGSYLSLMNIADYYEVRSTEGTYFRLGTPITGPEATAEMVILLAPLILFYTIVKKQYWCSILLLVALQALMQTATRSGVLLTGLNIIFLLFAFNIYLKDVKLKFINLAIPFTVIAYLGTNPEILQTIFYRFTEISSGSNSSFAEQLNRGTVWNNALLAISNSMIIGHGFTRYTEGDYTNFHSLYLTTVFQFGLLLGLILIFGLFYLLVQLFKTYKFNRISINEKILALTLFLSFGAFLVNEFKYEFNRFPSYMLLIYLYFYICIETVKGNKCPKQ</sequence>
<feature type="transmembrane region" description="Helical" evidence="5">
    <location>
        <begin position="96"/>
        <end position="113"/>
    </location>
</feature>
<feature type="transmembrane region" description="Helical" evidence="5">
    <location>
        <begin position="51"/>
        <end position="68"/>
    </location>
</feature>
<evidence type="ECO:0000256" key="1">
    <source>
        <dbReference type="ARBA" id="ARBA00004141"/>
    </source>
</evidence>
<feature type="transmembrane region" description="Helical" evidence="5">
    <location>
        <begin position="167"/>
        <end position="185"/>
    </location>
</feature>
<comment type="subcellular location">
    <subcellularLocation>
        <location evidence="1">Membrane</location>
        <topology evidence="1">Multi-pass membrane protein</topology>
    </subcellularLocation>
</comment>
<dbReference type="InterPro" id="IPR051533">
    <property type="entry name" value="WaaL-like"/>
</dbReference>
<evidence type="ECO:0000256" key="2">
    <source>
        <dbReference type="ARBA" id="ARBA00022692"/>
    </source>
</evidence>
<comment type="caution">
    <text evidence="7">The sequence shown here is derived from an EMBL/GenBank/DDBJ whole genome shotgun (WGS) entry which is preliminary data.</text>
</comment>
<evidence type="ECO:0000313" key="7">
    <source>
        <dbReference type="EMBL" id="CAH9065488.1"/>
    </source>
</evidence>
<reference evidence="7" key="1">
    <citation type="submission" date="2022-07" db="EMBL/GenBank/DDBJ databases">
        <authorList>
            <person name="Criscuolo A."/>
        </authorList>
    </citation>
    <scope>NUCLEOTIDE SEQUENCE</scope>
    <source>
        <strain evidence="7">CIP103197</strain>
    </source>
</reference>
<dbReference type="Pfam" id="PF04932">
    <property type="entry name" value="Wzy_C"/>
    <property type="match status" value="1"/>
</dbReference>
<dbReference type="PANTHER" id="PTHR37422">
    <property type="entry name" value="TEICHURONIC ACID BIOSYNTHESIS PROTEIN TUAE"/>
    <property type="match status" value="1"/>
</dbReference>
<dbReference type="EMBL" id="CAMAPB010000074">
    <property type="protein sequence ID" value="CAH9065488.1"/>
    <property type="molecule type" value="Genomic_DNA"/>
</dbReference>
<evidence type="ECO:0000256" key="3">
    <source>
        <dbReference type="ARBA" id="ARBA00022989"/>
    </source>
</evidence>
<gene>
    <name evidence="7" type="ORF">PSEHALCIP103_03389</name>
</gene>
<keyword evidence="3 5" id="KW-1133">Transmembrane helix</keyword>
<evidence type="ECO:0000313" key="8">
    <source>
        <dbReference type="Proteomes" id="UP001152447"/>
    </source>
</evidence>
<keyword evidence="4 5" id="KW-0472">Membrane</keyword>
<keyword evidence="2 5" id="KW-0812">Transmembrane</keyword>
<dbReference type="Proteomes" id="UP001152447">
    <property type="component" value="Unassembled WGS sequence"/>
</dbReference>